<protein>
    <submittedName>
        <fullName evidence="4">Saccharopine dehydrogenase</fullName>
    </submittedName>
</protein>
<dbReference type="RefSeq" id="WP_220810277.1">
    <property type="nucleotide sequence ID" value="NZ_BPMK01000021.1"/>
</dbReference>
<gene>
    <name evidence="4" type="ORF">NCCP691_38780</name>
</gene>
<dbReference type="InterPro" id="IPR005097">
    <property type="entry name" value="Sacchrp_dh_NADP-bd"/>
</dbReference>
<dbReference type="Gene3D" id="3.30.360.10">
    <property type="entry name" value="Dihydrodipicolinate Reductase, domain 2"/>
    <property type="match status" value="1"/>
</dbReference>
<dbReference type="PANTHER" id="PTHR11133:SF22">
    <property type="entry name" value="ALPHA-AMINOADIPIC SEMIALDEHYDE SYNTHASE, MITOCHONDRIAL"/>
    <property type="match status" value="1"/>
</dbReference>
<dbReference type="SUPFAM" id="SSF51735">
    <property type="entry name" value="NAD(P)-binding Rossmann-fold domains"/>
    <property type="match status" value="1"/>
</dbReference>
<name>A0ABQ4Q9G5_9BURK</name>
<dbReference type="Gene3D" id="3.40.50.720">
    <property type="entry name" value="NAD(P)-binding Rossmann-like Domain"/>
    <property type="match status" value="1"/>
</dbReference>
<sequence length="377" mass="40746">MKTRLILFGAGKIGDAIAHLLAATGDYALTVADCDDGRLAAIAARGHEGLRVVRADLGDSAALGAVTAGHDVALSACPFFLTPAIAAAARNAGAHYFDLTEDVESTRIVRQLAEGADTAFVPQCGLAPGYVSIAAHALADRFDRLRMLRLRVGALPRYPSNALKYNLSWSTEGLINEYCNPCEAVVDGRPALLQPMEGLERFALDGVEYEAFNTSGGLGSLAASLAGKVPDLSYKTIRYPGHCELMRVLLHDLRLGQPERRRLLRELLESALPATPQDTVLVFITACGERDGRLEQESHVQKIHARSVHGRHLSAIQLATAAGACAMVDLLREGRLPRRGLVRQEQARLQDFLANRFGSYYAEQEHAQEAACTSPNR</sequence>
<organism evidence="4 5">
    <name type="scientific">Noviherbaspirillum aridicola</name>
    <dbReference type="NCBI Taxonomy" id="2849687"/>
    <lineage>
        <taxon>Bacteria</taxon>
        <taxon>Pseudomonadati</taxon>
        <taxon>Pseudomonadota</taxon>
        <taxon>Betaproteobacteria</taxon>
        <taxon>Burkholderiales</taxon>
        <taxon>Oxalobacteraceae</taxon>
        <taxon>Noviherbaspirillum</taxon>
    </lineage>
</organism>
<dbReference type="Pfam" id="PF16653">
    <property type="entry name" value="Sacchrp_dh_C"/>
    <property type="match status" value="1"/>
</dbReference>
<evidence type="ECO:0000256" key="1">
    <source>
        <dbReference type="ARBA" id="ARBA00023002"/>
    </source>
</evidence>
<feature type="domain" description="Saccharopine dehydrogenase NADP binding" evidence="2">
    <location>
        <begin position="6"/>
        <end position="100"/>
    </location>
</feature>
<dbReference type="SUPFAM" id="SSF55347">
    <property type="entry name" value="Glyceraldehyde-3-phosphate dehydrogenase-like, C-terminal domain"/>
    <property type="match status" value="1"/>
</dbReference>
<keyword evidence="1" id="KW-0560">Oxidoreductase</keyword>
<dbReference type="Pfam" id="PF03435">
    <property type="entry name" value="Sacchrp_dh_NADP"/>
    <property type="match status" value="1"/>
</dbReference>
<dbReference type="Proteomes" id="UP000887222">
    <property type="component" value="Unassembled WGS sequence"/>
</dbReference>
<accession>A0ABQ4Q9G5</accession>
<keyword evidence="5" id="KW-1185">Reference proteome</keyword>
<dbReference type="EMBL" id="BPMK01000021">
    <property type="protein sequence ID" value="GIZ53864.1"/>
    <property type="molecule type" value="Genomic_DNA"/>
</dbReference>
<dbReference type="InterPro" id="IPR032095">
    <property type="entry name" value="Sacchrp_dh-like_C"/>
</dbReference>
<evidence type="ECO:0000259" key="2">
    <source>
        <dbReference type="Pfam" id="PF03435"/>
    </source>
</evidence>
<proteinExistence type="predicted"/>
<feature type="domain" description="Saccharopine dehydrogenase-like C-terminal" evidence="3">
    <location>
        <begin position="125"/>
        <end position="347"/>
    </location>
</feature>
<evidence type="ECO:0000313" key="5">
    <source>
        <dbReference type="Proteomes" id="UP000887222"/>
    </source>
</evidence>
<dbReference type="InterPro" id="IPR051168">
    <property type="entry name" value="AASS"/>
</dbReference>
<reference evidence="4 5" key="1">
    <citation type="journal article" date="2022" name="Int. J. Syst. Evol. Microbiol.">
        <title>Noviherbaspirillum aridicola sp. nov., isolated from an arid soil in Pakistan.</title>
        <authorList>
            <person name="Khan I.U."/>
            <person name="Saqib M."/>
            <person name="Amin A."/>
            <person name="Hussain F."/>
            <person name="Li L."/>
            <person name="Liu Y.H."/>
            <person name="Fang B.Z."/>
            <person name="Ahmed I."/>
            <person name="Li W.J."/>
        </authorList>
    </citation>
    <scope>NUCLEOTIDE SEQUENCE [LARGE SCALE GENOMIC DNA]</scope>
    <source>
        <strain evidence="4 5">NCCP-691</strain>
    </source>
</reference>
<dbReference type="InterPro" id="IPR036291">
    <property type="entry name" value="NAD(P)-bd_dom_sf"/>
</dbReference>
<comment type="caution">
    <text evidence="4">The sequence shown here is derived from an EMBL/GenBank/DDBJ whole genome shotgun (WGS) entry which is preliminary data.</text>
</comment>
<evidence type="ECO:0000313" key="4">
    <source>
        <dbReference type="EMBL" id="GIZ53864.1"/>
    </source>
</evidence>
<dbReference type="PANTHER" id="PTHR11133">
    <property type="entry name" value="SACCHAROPINE DEHYDROGENASE"/>
    <property type="match status" value="1"/>
</dbReference>
<evidence type="ECO:0000259" key="3">
    <source>
        <dbReference type="Pfam" id="PF16653"/>
    </source>
</evidence>